<keyword evidence="11" id="KW-1185">Reference proteome</keyword>
<dbReference type="InterPro" id="IPR003136">
    <property type="entry name" value="Cytidylate_kin"/>
</dbReference>
<dbReference type="Gene3D" id="3.40.50.300">
    <property type="entry name" value="P-loop containing nucleotide triphosphate hydrolases"/>
    <property type="match status" value="1"/>
</dbReference>
<dbReference type="PANTHER" id="PTHR21299:SF2">
    <property type="entry name" value="CYTIDYLATE KINASE"/>
    <property type="match status" value="1"/>
</dbReference>
<name>A0AAU9D8S1_9BACT</name>
<dbReference type="HAMAP" id="MF_00238">
    <property type="entry name" value="Cytidyl_kinase_type1"/>
    <property type="match status" value="1"/>
</dbReference>
<evidence type="ECO:0000256" key="3">
    <source>
        <dbReference type="ARBA" id="ARBA00022741"/>
    </source>
</evidence>
<keyword evidence="4 8" id="KW-0418">Kinase</keyword>
<evidence type="ECO:0000313" key="11">
    <source>
        <dbReference type="Proteomes" id="UP001348817"/>
    </source>
</evidence>
<keyword evidence="8" id="KW-0963">Cytoplasm</keyword>
<evidence type="ECO:0000256" key="2">
    <source>
        <dbReference type="ARBA" id="ARBA00022679"/>
    </source>
</evidence>
<comment type="catalytic activity">
    <reaction evidence="6 8">
        <text>dCMP + ATP = dCDP + ADP</text>
        <dbReference type="Rhea" id="RHEA:25094"/>
        <dbReference type="ChEBI" id="CHEBI:30616"/>
        <dbReference type="ChEBI" id="CHEBI:57566"/>
        <dbReference type="ChEBI" id="CHEBI:58593"/>
        <dbReference type="ChEBI" id="CHEBI:456216"/>
        <dbReference type="EC" id="2.7.4.25"/>
    </reaction>
</comment>
<evidence type="ECO:0000256" key="1">
    <source>
        <dbReference type="ARBA" id="ARBA00009427"/>
    </source>
</evidence>
<comment type="subcellular location">
    <subcellularLocation>
        <location evidence="8">Cytoplasm</location>
    </subcellularLocation>
</comment>
<dbReference type="GO" id="GO:0036431">
    <property type="term" value="F:dCMP kinase activity"/>
    <property type="evidence" value="ECO:0007669"/>
    <property type="project" value="InterPro"/>
</dbReference>
<organism evidence="10 11">
    <name type="scientific">Fulvitalea axinellae</name>
    <dbReference type="NCBI Taxonomy" id="1182444"/>
    <lineage>
        <taxon>Bacteria</taxon>
        <taxon>Pseudomonadati</taxon>
        <taxon>Bacteroidota</taxon>
        <taxon>Cytophagia</taxon>
        <taxon>Cytophagales</taxon>
        <taxon>Persicobacteraceae</taxon>
        <taxon>Fulvitalea</taxon>
    </lineage>
</organism>
<dbReference type="RefSeq" id="WP_338393914.1">
    <property type="nucleotide sequence ID" value="NZ_AP025314.1"/>
</dbReference>
<evidence type="ECO:0000256" key="5">
    <source>
        <dbReference type="ARBA" id="ARBA00022840"/>
    </source>
</evidence>
<dbReference type="PANTHER" id="PTHR21299">
    <property type="entry name" value="CYTIDYLATE KINASE/PANTOATE-BETA-ALANINE LIGASE"/>
    <property type="match status" value="1"/>
</dbReference>
<keyword evidence="3 8" id="KW-0547">Nucleotide-binding</keyword>
<dbReference type="EMBL" id="AP025314">
    <property type="protein sequence ID" value="BDD08670.1"/>
    <property type="molecule type" value="Genomic_DNA"/>
</dbReference>
<dbReference type="GO" id="GO:0005829">
    <property type="term" value="C:cytosol"/>
    <property type="evidence" value="ECO:0007669"/>
    <property type="project" value="TreeGrafter"/>
</dbReference>
<dbReference type="GO" id="GO:0005524">
    <property type="term" value="F:ATP binding"/>
    <property type="evidence" value="ECO:0007669"/>
    <property type="project" value="UniProtKB-UniRule"/>
</dbReference>
<evidence type="ECO:0000256" key="8">
    <source>
        <dbReference type="HAMAP-Rule" id="MF_00238"/>
    </source>
</evidence>
<dbReference type="EC" id="2.7.4.25" evidence="8"/>
<protein>
    <recommendedName>
        <fullName evidence="8">Cytidylate kinase</fullName>
        <shortName evidence="8">CK</shortName>
        <ecNumber evidence="8">2.7.4.25</ecNumber>
    </recommendedName>
    <alternativeName>
        <fullName evidence="8">Cytidine monophosphate kinase</fullName>
        <shortName evidence="8">CMP kinase</shortName>
    </alternativeName>
</protein>
<dbReference type="Proteomes" id="UP001348817">
    <property type="component" value="Chromosome"/>
</dbReference>
<evidence type="ECO:0000259" key="9">
    <source>
        <dbReference type="Pfam" id="PF02224"/>
    </source>
</evidence>
<evidence type="ECO:0000256" key="4">
    <source>
        <dbReference type="ARBA" id="ARBA00022777"/>
    </source>
</evidence>
<gene>
    <name evidence="8 10" type="primary">cmk</name>
    <name evidence="10" type="ORF">FUAX_11020</name>
</gene>
<accession>A0AAU9D8S1</accession>
<dbReference type="GO" id="GO:0006220">
    <property type="term" value="P:pyrimidine nucleotide metabolic process"/>
    <property type="evidence" value="ECO:0007669"/>
    <property type="project" value="UniProtKB-UniRule"/>
</dbReference>
<dbReference type="CDD" id="cd02020">
    <property type="entry name" value="CMPK"/>
    <property type="match status" value="1"/>
</dbReference>
<dbReference type="InterPro" id="IPR027417">
    <property type="entry name" value="P-loop_NTPase"/>
</dbReference>
<dbReference type="Pfam" id="PF02224">
    <property type="entry name" value="Cytidylate_kin"/>
    <property type="match status" value="1"/>
</dbReference>
<dbReference type="KEGG" id="fax:FUAX_11020"/>
<evidence type="ECO:0000313" key="10">
    <source>
        <dbReference type="EMBL" id="BDD08670.1"/>
    </source>
</evidence>
<dbReference type="SUPFAM" id="SSF52540">
    <property type="entry name" value="P-loop containing nucleoside triphosphate hydrolases"/>
    <property type="match status" value="1"/>
</dbReference>
<evidence type="ECO:0000256" key="6">
    <source>
        <dbReference type="ARBA" id="ARBA00047615"/>
    </source>
</evidence>
<dbReference type="NCBIfam" id="TIGR00017">
    <property type="entry name" value="cmk"/>
    <property type="match status" value="1"/>
</dbReference>
<reference evidence="10 11" key="1">
    <citation type="submission" date="2021-12" db="EMBL/GenBank/DDBJ databases">
        <title>Genome sequencing of bacteria with rrn-lacking chromosome and rrn-plasmid.</title>
        <authorList>
            <person name="Anda M."/>
            <person name="Iwasaki W."/>
        </authorList>
    </citation>
    <scope>NUCLEOTIDE SEQUENCE [LARGE SCALE GENOMIC DNA]</scope>
    <source>
        <strain evidence="10 11">DSM 100852</strain>
    </source>
</reference>
<feature type="binding site" evidence="8">
    <location>
        <begin position="10"/>
        <end position="18"/>
    </location>
    <ligand>
        <name>ATP</name>
        <dbReference type="ChEBI" id="CHEBI:30616"/>
    </ligand>
</feature>
<sequence>MSRIVVAIDGHSGCGKSSTAKAVAAELGYAYIDTGAMYRCVTLYFLEHTIDLFDADQVSKALAEIEISFRYNDELKRNETYLNGKCVEDEIRKMYVSEKVSDVSVIKAVREDMVAQQRKMGREKGVVMDGRDIGTVVFPDAELKVFMTADVEVRAERRRKELLEKGEDADLSRIAENFRSRDHIDSTRAESPLRKAEDAFELDTSEMDFQAQVNRVLEEAEKRIAG</sequence>
<dbReference type="InterPro" id="IPR011994">
    <property type="entry name" value="Cytidylate_kinase_dom"/>
</dbReference>
<comment type="catalytic activity">
    <reaction evidence="7 8">
        <text>CMP + ATP = CDP + ADP</text>
        <dbReference type="Rhea" id="RHEA:11600"/>
        <dbReference type="ChEBI" id="CHEBI:30616"/>
        <dbReference type="ChEBI" id="CHEBI:58069"/>
        <dbReference type="ChEBI" id="CHEBI:60377"/>
        <dbReference type="ChEBI" id="CHEBI:456216"/>
        <dbReference type="EC" id="2.7.4.25"/>
    </reaction>
</comment>
<dbReference type="AlphaFoldDB" id="A0AAU9D8S1"/>
<comment type="similarity">
    <text evidence="1 8">Belongs to the cytidylate kinase family. Type 1 subfamily.</text>
</comment>
<proteinExistence type="inferred from homology"/>
<dbReference type="GO" id="GO:0015949">
    <property type="term" value="P:nucleobase-containing small molecule interconversion"/>
    <property type="evidence" value="ECO:0007669"/>
    <property type="project" value="TreeGrafter"/>
</dbReference>
<keyword evidence="5 8" id="KW-0067">ATP-binding</keyword>
<feature type="domain" description="Cytidylate kinase" evidence="9">
    <location>
        <begin position="6"/>
        <end position="221"/>
    </location>
</feature>
<keyword evidence="2 8" id="KW-0808">Transferase</keyword>
<evidence type="ECO:0000256" key="7">
    <source>
        <dbReference type="ARBA" id="ARBA00048478"/>
    </source>
</evidence>